<feature type="domain" description="Histidine kinase" evidence="4">
    <location>
        <begin position="234"/>
        <end position="430"/>
    </location>
</feature>
<evidence type="ECO:0000256" key="3">
    <source>
        <dbReference type="SAM" id="Phobius"/>
    </source>
</evidence>
<dbReference type="EC" id="2.7.13.3" evidence="2"/>
<organism evidence="5 6">
    <name type="scientific">Ferrimonas aestuarii</name>
    <dbReference type="NCBI Taxonomy" id="2569539"/>
    <lineage>
        <taxon>Bacteria</taxon>
        <taxon>Pseudomonadati</taxon>
        <taxon>Pseudomonadota</taxon>
        <taxon>Gammaproteobacteria</taxon>
        <taxon>Alteromonadales</taxon>
        <taxon>Ferrimonadaceae</taxon>
        <taxon>Ferrimonas</taxon>
    </lineage>
</organism>
<gene>
    <name evidence="5" type="ORF">FCL42_17830</name>
</gene>
<evidence type="ECO:0000313" key="6">
    <source>
        <dbReference type="Proteomes" id="UP000305675"/>
    </source>
</evidence>
<name>A0A4U1BNN3_9GAMM</name>
<reference evidence="5 6" key="1">
    <citation type="submission" date="2019-04" db="EMBL/GenBank/DDBJ databases">
        <authorList>
            <person name="Hwang J.C."/>
        </authorList>
    </citation>
    <scope>NUCLEOTIDE SEQUENCE [LARGE SCALE GENOMIC DNA]</scope>
    <source>
        <strain evidence="5 6">IMCC35002</strain>
    </source>
</reference>
<dbReference type="InterPro" id="IPR003594">
    <property type="entry name" value="HATPase_dom"/>
</dbReference>
<dbReference type="Gene3D" id="3.30.450.20">
    <property type="entry name" value="PAS domain"/>
    <property type="match status" value="1"/>
</dbReference>
<dbReference type="InterPro" id="IPR036097">
    <property type="entry name" value="HisK_dim/P_sf"/>
</dbReference>
<dbReference type="AlphaFoldDB" id="A0A4U1BNN3"/>
<dbReference type="SMART" id="SM00387">
    <property type="entry name" value="HATPase_c"/>
    <property type="match status" value="1"/>
</dbReference>
<proteinExistence type="predicted"/>
<keyword evidence="3" id="KW-1133">Transmembrane helix</keyword>
<dbReference type="PANTHER" id="PTHR43065:SF51">
    <property type="entry name" value="HISTIDINE KINASE"/>
    <property type="match status" value="1"/>
</dbReference>
<dbReference type="InterPro" id="IPR036890">
    <property type="entry name" value="HATPase_C_sf"/>
</dbReference>
<dbReference type="SUPFAM" id="SSF47384">
    <property type="entry name" value="Homodimeric domain of signal transducing histidine kinase"/>
    <property type="match status" value="1"/>
</dbReference>
<evidence type="ECO:0000313" key="5">
    <source>
        <dbReference type="EMBL" id="TKB51699.1"/>
    </source>
</evidence>
<dbReference type="OrthoDB" id="1931120at2"/>
<evidence type="ECO:0000256" key="2">
    <source>
        <dbReference type="ARBA" id="ARBA00012438"/>
    </source>
</evidence>
<dbReference type="PANTHER" id="PTHR43065">
    <property type="entry name" value="SENSOR HISTIDINE KINASE"/>
    <property type="match status" value="1"/>
</dbReference>
<dbReference type="PROSITE" id="PS50109">
    <property type="entry name" value="HIS_KIN"/>
    <property type="match status" value="1"/>
</dbReference>
<feature type="transmembrane region" description="Helical" evidence="3">
    <location>
        <begin position="12"/>
        <end position="31"/>
    </location>
</feature>
<dbReference type="Gene3D" id="3.30.565.10">
    <property type="entry name" value="Histidine kinase-like ATPase, C-terminal domain"/>
    <property type="match status" value="1"/>
</dbReference>
<comment type="catalytic activity">
    <reaction evidence="1">
        <text>ATP + protein L-histidine = ADP + protein N-phospho-L-histidine.</text>
        <dbReference type="EC" id="2.7.13.3"/>
    </reaction>
</comment>
<dbReference type="InterPro" id="IPR005467">
    <property type="entry name" value="His_kinase_dom"/>
</dbReference>
<keyword evidence="6" id="KW-1185">Reference proteome</keyword>
<dbReference type="InterPro" id="IPR004358">
    <property type="entry name" value="Sig_transdc_His_kin-like_C"/>
</dbReference>
<comment type="caution">
    <text evidence="5">The sequence shown here is derived from an EMBL/GenBank/DDBJ whole genome shotgun (WGS) entry which is preliminary data.</text>
</comment>
<dbReference type="SUPFAM" id="SSF55874">
    <property type="entry name" value="ATPase domain of HSP90 chaperone/DNA topoisomerase II/histidine kinase"/>
    <property type="match status" value="1"/>
</dbReference>
<evidence type="ECO:0000256" key="1">
    <source>
        <dbReference type="ARBA" id="ARBA00000085"/>
    </source>
</evidence>
<dbReference type="InterPro" id="IPR000014">
    <property type="entry name" value="PAS"/>
</dbReference>
<dbReference type="PRINTS" id="PR00344">
    <property type="entry name" value="BCTRLSENSOR"/>
</dbReference>
<protein>
    <recommendedName>
        <fullName evidence="2">histidine kinase</fullName>
        <ecNumber evidence="2">2.7.13.3</ecNumber>
    </recommendedName>
</protein>
<dbReference type="Pfam" id="PF13188">
    <property type="entry name" value="PAS_8"/>
    <property type="match status" value="1"/>
</dbReference>
<dbReference type="Proteomes" id="UP000305675">
    <property type="component" value="Unassembled WGS sequence"/>
</dbReference>
<keyword evidence="3" id="KW-0812">Transmembrane</keyword>
<accession>A0A4U1BNN3</accession>
<keyword evidence="3" id="KW-0472">Membrane</keyword>
<dbReference type="Pfam" id="PF02518">
    <property type="entry name" value="HATPase_c"/>
    <property type="match status" value="1"/>
</dbReference>
<dbReference type="GO" id="GO:0000155">
    <property type="term" value="F:phosphorelay sensor kinase activity"/>
    <property type="evidence" value="ECO:0007669"/>
    <property type="project" value="InterPro"/>
</dbReference>
<dbReference type="RefSeq" id="WP_136864788.1">
    <property type="nucleotide sequence ID" value="NZ_SWCJ01000018.1"/>
</dbReference>
<sequence>MNGWRFWLPRTLVAAVIISTVVIATFSLGQLLALPSWALWLTTVLVATLTCALSLNALIAPITQGLSGLETGLLNLGDNDYANSLTETGPAPIKALLISYNRTAEKLREQRYHLHQRELLLDKVVQNSPMLVLLCDQRQRVVFANHRCELMLGQPTLAGKKLDHALAEVSTEMAQMLTQTQDGLFQLTELGQSYHKISGEFQIHGQAHRLILAREITREMARQEAAAWKKVIRVISHELNNALAPISSMSHSGRKLIGSDADPRLARVFDNIEARCKDLNGFIQGYASFAKLPSPRIGNHNLAELITPLAEHFPLTWELTTSWGQFDRGQLERVLINLMKNATEAGANQLHLKVESQGDALIWQLQDNGSGMSDTVMQQALLPFYSTKKEGTGLGLALCKEIIEAHHGQMRLQHREQGGMRVSWSLPYHPQPQA</sequence>
<dbReference type="EMBL" id="SWCJ01000018">
    <property type="protein sequence ID" value="TKB51699.1"/>
    <property type="molecule type" value="Genomic_DNA"/>
</dbReference>
<evidence type="ECO:0000259" key="4">
    <source>
        <dbReference type="PROSITE" id="PS50109"/>
    </source>
</evidence>
<feature type="transmembrane region" description="Helical" evidence="3">
    <location>
        <begin position="37"/>
        <end position="59"/>
    </location>
</feature>